<evidence type="ECO:0000313" key="1">
    <source>
        <dbReference type="EMBL" id="KAH0754924.1"/>
    </source>
</evidence>
<dbReference type="Proteomes" id="UP000826656">
    <property type="component" value="Unassembled WGS sequence"/>
</dbReference>
<keyword evidence="2" id="KW-1185">Reference proteome</keyword>
<reference evidence="1 2" key="1">
    <citation type="journal article" date="2021" name="bioRxiv">
        <title>Chromosome-scale and haplotype-resolved genome assembly of a tetraploid potato cultivar.</title>
        <authorList>
            <person name="Sun H."/>
            <person name="Jiao W.-B."/>
            <person name="Krause K."/>
            <person name="Campoy J.A."/>
            <person name="Goel M."/>
            <person name="Folz-Donahue K."/>
            <person name="Kukat C."/>
            <person name="Huettel B."/>
            <person name="Schneeberger K."/>
        </authorList>
    </citation>
    <scope>NUCLEOTIDE SEQUENCE [LARGE SCALE GENOMIC DNA]</scope>
    <source>
        <strain evidence="1">SolTubOtavaFocal</strain>
        <tissue evidence="1">Leaves</tissue>
    </source>
</reference>
<proteinExistence type="predicted"/>
<sequence>MTTNIETVVNSLDTPVDSMTRESAFVEENRTLRHVPISDPFFPPGYGPFDNYGAGPTTTLPQGMPFRNNPIVMTAALVYTFPQPTVTQRATQEGQFTAHPKQYYTPGIAFGAPNSVQFGSPMDVERPTQDSEQEEMLKNMKNMKTIEQHMKSMQGLRGHKSIAFKDLCMFLNVHLPP</sequence>
<protein>
    <submittedName>
        <fullName evidence="1">Uncharacterized protein</fullName>
    </submittedName>
</protein>
<evidence type="ECO:0000313" key="2">
    <source>
        <dbReference type="Proteomes" id="UP000826656"/>
    </source>
</evidence>
<gene>
    <name evidence="1" type="ORF">KY290_025194</name>
</gene>
<dbReference type="EMBL" id="JAIVGD010000018">
    <property type="protein sequence ID" value="KAH0754924.1"/>
    <property type="molecule type" value="Genomic_DNA"/>
</dbReference>
<accession>A0ABQ7UT19</accession>
<comment type="caution">
    <text evidence="1">The sequence shown here is derived from an EMBL/GenBank/DDBJ whole genome shotgun (WGS) entry which is preliminary data.</text>
</comment>
<name>A0ABQ7UT19_SOLTU</name>
<organism evidence="1 2">
    <name type="scientific">Solanum tuberosum</name>
    <name type="common">Potato</name>
    <dbReference type="NCBI Taxonomy" id="4113"/>
    <lineage>
        <taxon>Eukaryota</taxon>
        <taxon>Viridiplantae</taxon>
        <taxon>Streptophyta</taxon>
        <taxon>Embryophyta</taxon>
        <taxon>Tracheophyta</taxon>
        <taxon>Spermatophyta</taxon>
        <taxon>Magnoliopsida</taxon>
        <taxon>eudicotyledons</taxon>
        <taxon>Gunneridae</taxon>
        <taxon>Pentapetalae</taxon>
        <taxon>asterids</taxon>
        <taxon>lamiids</taxon>
        <taxon>Solanales</taxon>
        <taxon>Solanaceae</taxon>
        <taxon>Solanoideae</taxon>
        <taxon>Solaneae</taxon>
        <taxon>Solanum</taxon>
    </lineage>
</organism>